<gene>
    <name evidence="2" type="ORF">N656DRAFT_770821</name>
</gene>
<feature type="region of interest" description="Disordered" evidence="1">
    <location>
        <begin position="111"/>
        <end position="137"/>
    </location>
</feature>
<keyword evidence="3" id="KW-1185">Reference proteome</keyword>
<sequence length="302" mass="34366">MGRFSNQSWWYDGYSFNECDWCCRRSGWYRRPCNYRMYWSPDVEKLEACERVRMENAAKRNKTLPKVYRRVMAAAAEAKAKEAPSSSVRTITEVSPVDGLDELDMIAEVDSETETEKVEVVSPLPAASKSTPKPGHYHEVNTKIAQQPKRQAKSCTGQKPIIDEGVSLASDEDGDVARLHAANRKAWPRGKEAIAADGTLEDREIAELVRRGFIGAEDLQVDHDDFGEDQWCPYTVRFMEPRKKGRKGDNRRRQEAQLVAPAPLDPESDWWYLDDKAYAQLLVDGGFELVDWSEASSFVHVE</sequence>
<proteinExistence type="predicted"/>
<dbReference type="EMBL" id="MU853354">
    <property type="protein sequence ID" value="KAK4109818.1"/>
    <property type="molecule type" value="Genomic_DNA"/>
</dbReference>
<dbReference type="RefSeq" id="XP_064667388.1">
    <property type="nucleotide sequence ID" value="XM_064813806.1"/>
</dbReference>
<organism evidence="2 3">
    <name type="scientific">Canariomyces notabilis</name>
    <dbReference type="NCBI Taxonomy" id="2074819"/>
    <lineage>
        <taxon>Eukaryota</taxon>
        <taxon>Fungi</taxon>
        <taxon>Dikarya</taxon>
        <taxon>Ascomycota</taxon>
        <taxon>Pezizomycotina</taxon>
        <taxon>Sordariomycetes</taxon>
        <taxon>Sordariomycetidae</taxon>
        <taxon>Sordariales</taxon>
        <taxon>Chaetomiaceae</taxon>
        <taxon>Canariomyces</taxon>
    </lineage>
</organism>
<dbReference type="AlphaFoldDB" id="A0AAN6QGQ2"/>
<evidence type="ECO:0000256" key="1">
    <source>
        <dbReference type="SAM" id="MobiDB-lite"/>
    </source>
</evidence>
<comment type="caution">
    <text evidence="2">The sequence shown here is derived from an EMBL/GenBank/DDBJ whole genome shotgun (WGS) entry which is preliminary data.</text>
</comment>
<reference evidence="2" key="1">
    <citation type="journal article" date="2023" name="Mol. Phylogenet. Evol.">
        <title>Genome-scale phylogeny and comparative genomics of the fungal order Sordariales.</title>
        <authorList>
            <person name="Hensen N."/>
            <person name="Bonometti L."/>
            <person name="Westerberg I."/>
            <person name="Brannstrom I.O."/>
            <person name="Guillou S."/>
            <person name="Cros-Aarteil S."/>
            <person name="Calhoun S."/>
            <person name="Haridas S."/>
            <person name="Kuo A."/>
            <person name="Mondo S."/>
            <person name="Pangilinan J."/>
            <person name="Riley R."/>
            <person name="LaButti K."/>
            <person name="Andreopoulos B."/>
            <person name="Lipzen A."/>
            <person name="Chen C."/>
            <person name="Yan M."/>
            <person name="Daum C."/>
            <person name="Ng V."/>
            <person name="Clum A."/>
            <person name="Steindorff A."/>
            <person name="Ohm R.A."/>
            <person name="Martin F."/>
            <person name="Silar P."/>
            <person name="Natvig D.O."/>
            <person name="Lalanne C."/>
            <person name="Gautier V."/>
            <person name="Ament-Velasquez S.L."/>
            <person name="Kruys A."/>
            <person name="Hutchinson M.I."/>
            <person name="Powell A.J."/>
            <person name="Barry K."/>
            <person name="Miller A.N."/>
            <person name="Grigoriev I.V."/>
            <person name="Debuchy R."/>
            <person name="Gladieux P."/>
            <person name="Hiltunen Thoren M."/>
            <person name="Johannesson H."/>
        </authorList>
    </citation>
    <scope>NUCLEOTIDE SEQUENCE</scope>
    <source>
        <strain evidence="2">CBS 508.74</strain>
    </source>
</reference>
<reference evidence="2" key="2">
    <citation type="submission" date="2023-05" db="EMBL/GenBank/DDBJ databases">
        <authorList>
            <consortium name="Lawrence Berkeley National Laboratory"/>
            <person name="Steindorff A."/>
            <person name="Hensen N."/>
            <person name="Bonometti L."/>
            <person name="Westerberg I."/>
            <person name="Brannstrom I.O."/>
            <person name="Guillou S."/>
            <person name="Cros-Aarteil S."/>
            <person name="Calhoun S."/>
            <person name="Haridas S."/>
            <person name="Kuo A."/>
            <person name="Mondo S."/>
            <person name="Pangilinan J."/>
            <person name="Riley R."/>
            <person name="Labutti K."/>
            <person name="Andreopoulos B."/>
            <person name="Lipzen A."/>
            <person name="Chen C."/>
            <person name="Yanf M."/>
            <person name="Daum C."/>
            <person name="Ng V."/>
            <person name="Clum A."/>
            <person name="Ohm R."/>
            <person name="Martin F."/>
            <person name="Silar P."/>
            <person name="Natvig D."/>
            <person name="Lalanne C."/>
            <person name="Gautier V."/>
            <person name="Ament-Velasquez S.L."/>
            <person name="Kruys A."/>
            <person name="Hutchinson M.I."/>
            <person name="Powell A.J."/>
            <person name="Barry K."/>
            <person name="Miller A.N."/>
            <person name="Grigoriev I.V."/>
            <person name="Debuchy R."/>
            <person name="Gladieux P."/>
            <person name="Thoren M.H."/>
            <person name="Johannesson H."/>
        </authorList>
    </citation>
    <scope>NUCLEOTIDE SEQUENCE</scope>
    <source>
        <strain evidence="2">CBS 508.74</strain>
    </source>
</reference>
<evidence type="ECO:0000313" key="2">
    <source>
        <dbReference type="EMBL" id="KAK4109818.1"/>
    </source>
</evidence>
<protein>
    <submittedName>
        <fullName evidence="2">Uncharacterized protein</fullName>
    </submittedName>
</protein>
<name>A0AAN6QGQ2_9PEZI</name>
<dbReference type="Proteomes" id="UP001302812">
    <property type="component" value="Unassembled WGS sequence"/>
</dbReference>
<evidence type="ECO:0000313" key="3">
    <source>
        <dbReference type="Proteomes" id="UP001302812"/>
    </source>
</evidence>
<accession>A0AAN6QGQ2</accession>
<dbReference type="GeneID" id="89937931"/>